<keyword evidence="1" id="KW-0812">Transmembrane</keyword>
<organism evidence="2 3">
    <name type="scientific">Skeletonema marinoi</name>
    <dbReference type="NCBI Taxonomy" id="267567"/>
    <lineage>
        <taxon>Eukaryota</taxon>
        <taxon>Sar</taxon>
        <taxon>Stramenopiles</taxon>
        <taxon>Ochrophyta</taxon>
        <taxon>Bacillariophyta</taxon>
        <taxon>Coscinodiscophyceae</taxon>
        <taxon>Thalassiosirophycidae</taxon>
        <taxon>Thalassiosirales</taxon>
        <taxon>Skeletonemataceae</taxon>
        <taxon>Skeletonema</taxon>
        <taxon>Skeletonema marinoi-dohrnii complex</taxon>
    </lineage>
</organism>
<keyword evidence="1" id="KW-1133">Transmembrane helix</keyword>
<evidence type="ECO:0000313" key="3">
    <source>
        <dbReference type="Proteomes" id="UP001224775"/>
    </source>
</evidence>
<comment type="caution">
    <text evidence="2">The sequence shown here is derived from an EMBL/GenBank/DDBJ whole genome shotgun (WGS) entry which is preliminary data.</text>
</comment>
<reference evidence="2" key="1">
    <citation type="submission" date="2023-06" db="EMBL/GenBank/DDBJ databases">
        <title>Survivors Of The Sea: Transcriptome response of Skeletonema marinoi to long-term dormancy.</title>
        <authorList>
            <person name="Pinder M.I.M."/>
            <person name="Kourtchenko O."/>
            <person name="Robertson E.K."/>
            <person name="Larsson T."/>
            <person name="Maumus F."/>
            <person name="Osuna-Cruz C.M."/>
            <person name="Vancaester E."/>
            <person name="Stenow R."/>
            <person name="Vandepoele K."/>
            <person name="Ploug H."/>
            <person name="Bruchert V."/>
            <person name="Godhe A."/>
            <person name="Topel M."/>
        </authorList>
    </citation>
    <scope>NUCLEOTIDE SEQUENCE</scope>
    <source>
        <strain evidence="2">R05AC</strain>
    </source>
</reference>
<name>A0AAD8YGW4_9STRA</name>
<feature type="transmembrane region" description="Helical" evidence="1">
    <location>
        <begin position="236"/>
        <end position="254"/>
    </location>
</feature>
<keyword evidence="3" id="KW-1185">Reference proteome</keyword>
<feature type="transmembrane region" description="Helical" evidence="1">
    <location>
        <begin position="80"/>
        <end position="100"/>
    </location>
</feature>
<sequence>MDSITGNIQQDCIQHFWRKTLIFFLVFLVSWNATKIPYYIQYDYDGDSDYEKGGLAGSINLAYWIDGFESSKLHSPACNFLLVHIAFGSTVLIMMALTMIKTSWRRKYGNYFFTFAILLGVHTLPAAWTMGYSPDGPSTKPFLKYLFTFTCVWCIVAALFGYRTLKNYDKDPVAAEKALAIEYGLITFGAYGAGFAEFTGIASKFMYKMEHGVFKTYPELDPLFGHSFYDILPEKYGMTIFFAWVAIIWFWWPIKLLQPDLNVGEDKAKETEPLNATYGSILG</sequence>
<protein>
    <submittedName>
        <fullName evidence="2">Uncharacterized protein</fullName>
    </submittedName>
</protein>
<dbReference type="Proteomes" id="UP001224775">
    <property type="component" value="Unassembled WGS sequence"/>
</dbReference>
<dbReference type="EMBL" id="JATAAI010000006">
    <property type="protein sequence ID" value="KAK1744946.1"/>
    <property type="molecule type" value="Genomic_DNA"/>
</dbReference>
<proteinExistence type="predicted"/>
<evidence type="ECO:0000256" key="1">
    <source>
        <dbReference type="SAM" id="Phobius"/>
    </source>
</evidence>
<keyword evidence="1" id="KW-0472">Membrane</keyword>
<dbReference type="AlphaFoldDB" id="A0AAD8YGW4"/>
<gene>
    <name evidence="2" type="ORF">QTG54_004237</name>
</gene>
<evidence type="ECO:0000313" key="2">
    <source>
        <dbReference type="EMBL" id="KAK1744946.1"/>
    </source>
</evidence>
<accession>A0AAD8YGW4</accession>
<feature type="transmembrane region" description="Helical" evidence="1">
    <location>
        <begin position="112"/>
        <end position="130"/>
    </location>
</feature>
<feature type="transmembrane region" description="Helical" evidence="1">
    <location>
        <begin position="21"/>
        <end position="40"/>
    </location>
</feature>
<feature type="transmembrane region" description="Helical" evidence="1">
    <location>
        <begin position="142"/>
        <end position="162"/>
    </location>
</feature>